<proteinExistence type="predicted"/>
<dbReference type="Proteomes" id="UP001165190">
    <property type="component" value="Unassembled WGS sequence"/>
</dbReference>
<keyword evidence="4" id="KW-1185">Reference proteome</keyword>
<dbReference type="InterPro" id="IPR025558">
    <property type="entry name" value="DUF4283"/>
</dbReference>
<reference evidence="3" key="1">
    <citation type="submission" date="2023-05" db="EMBL/GenBank/DDBJ databases">
        <title>Genome and transcriptome analyses reveal genes involved in the formation of fine ridges on petal epidermal cells in Hibiscus trionum.</title>
        <authorList>
            <person name="Koshimizu S."/>
            <person name="Masuda S."/>
            <person name="Ishii T."/>
            <person name="Shirasu K."/>
            <person name="Hoshino A."/>
            <person name="Arita M."/>
        </authorList>
    </citation>
    <scope>NUCLEOTIDE SEQUENCE</scope>
    <source>
        <strain evidence="3">Hamamatsu line</strain>
    </source>
</reference>
<evidence type="ECO:0000313" key="3">
    <source>
        <dbReference type="EMBL" id="GMI66330.1"/>
    </source>
</evidence>
<gene>
    <name evidence="3" type="ORF">HRI_000302300</name>
</gene>
<feature type="region of interest" description="Disordered" evidence="1">
    <location>
        <begin position="1"/>
        <end position="43"/>
    </location>
</feature>
<organism evidence="3 4">
    <name type="scientific">Hibiscus trionum</name>
    <name type="common">Flower of an hour</name>
    <dbReference type="NCBI Taxonomy" id="183268"/>
    <lineage>
        <taxon>Eukaryota</taxon>
        <taxon>Viridiplantae</taxon>
        <taxon>Streptophyta</taxon>
        <taxon>Embryophyta</taxon>
        <taxon>Tracheophyta</taxon>
        <taxon>Spermatophyta</taxon>
        <taxon>Magnoliopsida</taxon>
        <taxon>eudicotyledons</taxon>
        <taxon>Gunneridae</taxon>
        <taxon>Pentapetalae</taxon>
        <taxon>rosids</taxon>
        <taxon>malvids</taxon>
        <taxon>Malvales</taxon>
        <taxon>Malvaceae</taxon>
        <taxon>Malvoideae</taxon>
        <taxon>Hibiscus</taxon>
    </lineage>
</organism>
<accession>A0A9W7GVF2</accession>
<dbReference type="Pfam" id="PF14111">
    <property type="entry name" value="DUF4283"/>
    <property type="match status" value="1"/>
</dbReference>
<comment type="caution">
    <text evidence="3">The sequence shown here is derived from an EMBL/GenBank/DDBJ whole genome shotgun (WGS) entry which is preliminary data.</text>
</comment>
<protein>
    <recommendedName>
        <fullName evidence="2">DUF4283 domain-containing protein</fullName>
    </recommendedName>
</protein>
<dbReference type="InterPro" id="IPR040256">
    <property type="entry name" value="At4g02000-like"/>
</dbReference>
<dbReference type="PANTHER" id="PTHR31286:SF173">
    <property type="entry name" value="DUF4283 DOMAIN-CONTAINING PROTEIN"/>
    <property type="match status" value="1"/>
</dbReference>
<evidence type="ECO:0000256" key="1">
    <source>
        <dbReference type="SAM" id="MobiDB-lite"/>
    </source>
</evidence>
<evidence type="ECO:0000313" key="4">
    <source>
        <dbReference type="Proteomes" id="UP001165190"/>
    </source>
</evidence>
<dbReference type="PANTHER" id="PTHR31286">
    <property type="entry name" value="GLYCINE-RICH CELL WALL STRUCTURAL PROTEIN 1.8-LIKE"/>
    <property type="match status" value="1"/>
</dbReference>
<feature type="domain" description="DUF4283" evidence="2">
    <location>
        <begin position="99"/>
        <end position="180"/>
    </location>
</feature>
<name>A0A9W7GVF2_HIBTR</name>
<sequence>MIGIFDDSASMPRNPKKHRRLDDDPPDGEGADPGRGTAAPSVPSYKDFLVQNSTHLLSESDEIMDEEEIPMEEGDVVRSEVDGMIAIDFSDRIISLAEKSFEQTVVVKLLRRRIGYTTLRNKIYELWKPSQPIKLMDIDNDYFFVSFRTKSDYQRILSQGPWTVFGHYFNVQPWTPLFSTSTAYPSQVMA</sequence>
<dbReference type="EMBL" id="BSYR01000004">
    <property type="protein sequence ID" value="GMI66330.1"/>
    <property type="molecule type" value="Genomic_DNA"/>
</dbReference>
<dbReference type="OrthoDB" id="1001625at2759"/>
<dbReference type="AlphaFoldDB" id="A0A9W7GVF2"/>
<evidence type="ECO:0000259" key="2">
    <source>
        <dbReference type="Pfam" id="PF14111"/>
    </source>
</evidence>